<evidence type="ECO:0000313" key="4">
    <source>
        <dbReference type="EMBL" id="MBF6057065.1"/>
    </source>
</evidence>
<comment type="subcellular location">
    <subcellularLocation>
        <location evidence="2">Cell outer membrane</location>
        <topology evidence="2">Lipid-anchor</topology>
    </subcellularLocation>
</comment>
<keyword evidence="5" id="KW-1185">Reference proteome</keyword>
<dbReference type="PROSITE" id="PS51257">
    <property type="entry name" value="PROKAR_LIPOPROTEIN"/>
    <property type="match status" value="1"/>
</dbReference>
<dbReference type="Gene3D" id="2.20.200.10">
    <property type="entry name" value="Outer membrane efflux proteins (OEP)"/>
    <property type="match status" value="1"/>
</dbReference>
<dbReference type="SUPFAM" id="SSF56954">
    <property type="entry name" value="Outer membrane efflux proteins (OEP)"/>
    <property type="match status" value="1"/>
</dbReference>
<dbReference type="NCBIfam" id="TIGR01845">
    <property type="entry name" value="outer_NodT"/>
    <property type="match status" value="1"/>
</dbReference>
<dbReference type="EMBL" id="JACBGI020000002">
    <property type="protein sequence ID" value="MBF6057065.1"/>
    <property type="molecule type" value="Genomic_DNA"/>
</dbReference>
<keyword evidence="2" id="KW-1134">Transmembrane beta strand</keyword>
<dbReference type="InterPro" id="IPR003423">
    <property type="entry name" value="OMP_efflux"/>
</dbReference>
<protein>
    <submittedName>
        <fullName evidence="4">Efflux transporter outer membrane subunit</fullName>
    </submittedName>
</protein>
<keyword evidence="2" id="KW-0449">Lipoprotein</keyword>
<dbReference type="PANTHER" id="PTHR30203:SF31">
    <property type="entry name" value="RND EFFLUX SYSTEM, OUTER MEMBRANE LIPOPROTEIN, NODT"/>
    <property type="match status" value="1"/>
</dbReference>
<keyword evidence="2" id="KW-0812">Transmembrane</keyword>
<evidence type="ECO:0000256" key="1">
    <source>
        <dbReference type="ARBA" id="ARBA00007613"/>
    </source>
</evidence>
<feature type="coiled-coil region" evidence="3">
    <location>
        <begin position="373"/>
        <end position="403"/>
    </location>
</feature>
<evidence type="ECO:0000256" key="2">
    <source>
        <dbReference type="RuleBase" id="RU362097"/>
    </source>
</evidence>
<keyword evidence="3" id="KW-0175">Coiled coil</keyword>
<reference evidence="4 5" key="2">
    <citation type="submission" date="2020-11" db="EMBL/GenBank/DDBJ databases">
        <title>Sulfur oxidizing isolate from Hospital Hole Sinkhole.</title>
        <authorList>
            <person name="Scott K.M."/>
        </authorList>
    </citation>
    <scope>NUCLEOTIDE SEQUENCE [LARGE SCALE GENOMIC DNA]</scope>
    <source>
        <strain evidence="4 5">HH1</strain>
    </source>
</reference>
<evidence type="ECO:0000313" key="5">
    <source>
        <dbReference type="Proteomes" id="UP001193680"/>
    </source>
</evidence>
<comment type="similarity">
    <text evidence="1 2">Belongs to the outer membrane factor (OMF) (TC 1.B.17) family.</text>
</comment>
<dbReference type="InterPro" id="IPR010131">
    <property type="entry name" value="MdtP/NodT-like"/>
</dbReference>
<dbReference type="Pfam" id="PF02321">
    <property type="entry name" value="OEP"/>
    <property type="match status" value="2"/>
</dbReference>
<dbReference type="PANTHER" id="PTHR30203">
    <property type="entry name" value="OUTER MEMBRANE CATION EFFLUX PROTEIN"/>
    <property type="match status" value="1"/>
</dbReference>
<accession>A0ABS0BVH4</accession>
<dbReference type="RefSeq" id="WP_194947436.1">
    <property type="nucleotide sequence ID" value="NZ_JACBGI020000002.1"/>
</dbReference>
<gene>
    <name evidence="4" type="ORF">H8792_001795</name>
</gene>
<evidence type="ECO:0000256" key="3">
    <source>
        <dbReference type="SAM" id="Coils"/>
    </source>
</evidence>
<sequence length="478" mass="52056">MKRSLILGAVTVWLLTGCSTFNSREMAQETAPQQWKSVSALVQSGQQSNLTWWKELKDPQLDRLVEEAINANPDVLTALSAIREARAYRKQAKGVLLPSVKASGGFSSSNNHDTNISVDSYSAVVDASWEPDIFGANRSALSATEAQELAAQADYADTLISLSAEVATNYIALRSYQTQLQITEESLKSWQESVQLTVWQEKAGIVTQLNVEQAKRSYEQTLATIPSLKQNIVDAQYQIAVLLGRQPEDLPQSLLATTALPQSPTSVFLPMPTEVLRQRPDIRAAEQRVLAAMAQTDAAEANRLPSFALGGNLTFGAGSLSDLFSVSSLVSTVSASVAQTLFDGGQLKAQVEIKQELEAQALLSYRKTVLQALQETESALANLQHSRETYEALQRAMETSKEEEKLALIQYQAGELSFSDVLDAQRTLLSLRKQSVEAHASELGQVITLSKAVAGKWAMTKATKDAMSQTGDDKNANE</sequence>
<comment type="caution">
    <text evidence="4">The sequence shown here is derived from an EMBL/GenBank/DDBJ whole genome shotgun (WGS) entry which is preliminary data.</text>
</comment>
<keyword evidence="2" id="KW-0564">Palmitate</keyword>
<dbReference type="Gene3D" id="1.20.1600.10">
    <property type="entry name" value="Outer membrane efflux proteins (OEP)"/>
    <property type="match status" value="1"/>
</dbReference>
<proteinExistence type="inferred from homology"/>
<dbReference type="Proteomes" id="UP001193680">
    <property type="component" value="Unassembled WGS sequence"/>
</dbReference>
<name>A0ABS0BVH4_9GAMM</name>
<reference evidence="4 5" key="1">
    <citation type="submission" date="2020-06" db="EMBL/GenBank/DDBJ databases">
        <authorList>
            <person name="Scott K."/>
        </authorList>
    </citation>
    <scope>NUCLEOTIDE SEQUENCE [LARGE SCALE GENOMIC DNA]</scope>
    <source>
        <strain evidence="4 5">HH1</strain>
    </source>
</reference>
<organism evidence="4 5">
    <name type="scientific">Thiomicrorhabdus heinhorstiae</name>
    <dbReference type="NCBI Taxonomy" id="2748010"/>
    <lineage>
        <taxon>Bacteria</taxon>
        <taxon>Pseudomonadati</taxon>
        <taxon>Pseudomonadota</taxon>
        <taxon>Gammaproteobacteria</taxon>
        <taxon>Thiotrichales</taxon>
        <taxon>Piscirickettsiaceae</taxon>
        <taxon>Thiomicrorhabdus</taxon>
    </lineage>
</organism>
<keyword evidence="2" id="KW-0472">Membrane</keyword>